<dbReference type="GO" id="GO:0062054">
    <property type="term" value="F:fluoride channel activity"/>
    <property type="evidence" value="ECO:0007669"/>
    <property type="project" value="UniProtKB-UniRule"/>
</dbReference>
<evidence type="ECO:0000256" key="2">
    <source>
        <dbReference type="ARBA" id="ARBA00022475"/>
    </source>
</evidence>
<evidence type="ECO:0000256" key="5">
    <source>
        <dbReference type="ARBA" id="ARBA00022989"/>
    </source>
</evidence>
<keyword evidence="5 12" id="KW-1133">Transmembrane helix</keyword>
<dbReference type="PANTHER" id="PTHR28259:SF1">
    <property type="entry name" value="FLUORIDE EXPORT PROTEIN 1-RELATED"/>
    <property type="match status" value="1"/>
</dbReference>
<evidence type="ECO:0000256" key="7">
    <source>
        <dbReference type="ARBA" id="ARBA00023065"/>
    </source>
</evidence>
<comment type="similarity">
    <text evidence="10 12">Belongs to the fluoride channel Fluc/FEX (TC 1.A.43) family.</text>
</comment>
<reference evidence="13 14" key="1">
    <citation type="submission" date="2020-10" db="EMBL/GenBank/DDBJ databases">
        <title>Connecting structure to function with the recovery of over 1000 high-quality activated sludge metagenome-assembled genomes encoding full-length rRNA genes using long-read sequencing.</title>
        <authorList>
            <person name="Singleton C.M."/>
            <person name="Petriglieri F."/>
            <person name="Kristensen J.M."/>
            <person name="Kirkegaard R.H."/>
            <person name="Michaelsen T.Y."/>
            <person name="Andersen M.H."/>
            <person name="Karst S.M."/>
            <person name="Dueholm M.S."/>
            <person name="Nielsen P.H."/>
            <person name="Albertsen M."/>
        </authorList>
    </citation>
    <scope>NUCLEOTIDE SEQUENCE [LARGE SCALE GENOMIC DNA]</scope>
    <source>
        <strain evidence="13">EsbW_18-Q3-R4-48_BATAC.285</strain>
    </source>
</reference>
<evidence type="ECO:0000256" key="8">
    <source>
        <dbReference type="ARBA" id="ARBA00023136"/>
    </source>
</evidence>
<comment type="catalytic activity">
    <reaction evidence="11">
        <text>fluoride(in) = fluoride(out)</text>
        <dbReference type="Rhea" id="RHEA:76159"/>
        <dbReference type="ChEBI" id="CHEBI:17051"/>
    </reaction>
    <physiologicalReaction direction="left-to-right" evidence="11">
        <dbReference type="Rhea" id="RHEA:76160"/>
    </physiologicalReaction>
</comment>
<evidence type="ECO:0000256" key="11">
    <source>
        <dbReference type="ARBA" id="ARBA00035585"/>
    </source>
</evidence>
<dbReference type="Pfam" id="PF02537">
    <property type="entry name" value="CRCB"/>
    <property type="match status" value="1"/>
</dbReference>
<evidence type="ECO:0000256" key="12">
    <source>
        <dbReference type="HAMAP-Rule" id="MF_00454"/>
    </source>
</evidence>
<feature type="transmembrane region" description="Helical" evidence="12">
    <location>
        <begin position="97"/>
        <end position="124"/>
    </location>
</feature>
<comment type="caution">
    <text evidence="13">The sequence shown here is derived from an EMBL/GenBank/DDBJ whole genome shotgun (WGS) entry which is preliminary data.</text>
</comment>
<evidence type="ECO:0000256" key="9">
    <source>
        <dbReference type="ARBA" id="ARBA00023303"/>
    </source>
</evidence>
<dbReference type="EMBL" id="JADJMH010000001">
    <property type="protein sequence ID" value="MBK7673763.1"/>
    <property type="molecule type" value="Genomic_DNA"/>
</dbReference>
<evidence type="ECO:0000256" key="10">
    <source>
        <dbReference type="ARBA" id="ARBA00035120"/>
    </source>
</evidence>
<dbReference type="AlphaFoldDB" id="A0A935UFU8"/>
<evidence type="ECO:0000256" key="1">
    <source>
        <dbReference type="ARBA" id="ARBA00004651"/>
    </source>
</evidence>
<evidence type="ECO:0000313" key="13">
    <source>
        <dbReference type="EMBL" id="MBK7673763.1"/>
    </source>
</evidence>
<gene>
    <name evidence="12 13" type="primary">crcB</name>
    <name evidence="12" type="synonym">fluC</name>
    <name evidence="13" type="ORF">IPJ27_02790</name>
</gene>
<feature type="binding site" evidence="12">
    <location>
        <position position="78"/>
    </location>
    <ligand>
        <name>Na(+)</name>
        <dbReference type="ChEBI" id="CHEBI:29101"/>
        <note>structural</note>
    </ligand>
</feature>
<organism evidence="13 14">
    <name type="scientific">Candidatus Accumulibacter proximus</name>
    <dbReference type="NCBI Taxonomy" id="2954385"/>
    <lineage>
        <taxon>Bacteria</taxon>
        <taxon>Pseudomonadati</taxon>
        <taxon>Pseudomonadota</taxon>
        <taxon>Betaproteobacteria</taxon>
        <taxon>Candidatus Accumulibacter</taxon>
    </lineage>
</organism>
<evidence type="ECO:0000256" key="4">
    <source>
        <dbReference type="ARBA" id="ARBA00022692"/>
    </source>
</evidence>
<dbReference type="InterPro" id="IPR003691">
    <property type="entry name" value="FluC"/>
</dbReference>
<dbReference type="NCBIfam" id="TIGR00494">
    <property type="entry name" value="crcB"/>
    <property type="match status" value="1"/>
</dbReference>
<name>A0A935UFU8_9PROT</name>
<feature type="transmembrane region" description="Helical" evidence="12">
    <location>
        <begin position="67"/>
        <end position="85"/>
    </location>
</feature>
<keyword evidence="4 12" id="KW-0812">Transmembrane</keyword>
<feature type="binding site" evidence="12">
    <location>
        <position position="75"/>
    </location>
    <ligand>
        <name>Na(+)</name>
        <dbReference type="ChEBI" id="CHEBI:29101"/>
        <note>structural</note>
    </ligand>
</feature>
<dbReference type="GO" id="GO:0005886">
    <property type="term" value="C:plasma membrane"/>
    <property type="evidence" value="ECO:0007669"/>
    <property type="project" value="UniProtKB-SubCell"/>
</dbReference>
<keyword evidence="6 12" id="KW-0915">Sodium</keyword>
<keyword evidence="12" id="KW-0479">Metal-binding</keyword>
<protein>
    <recommendedName>
        <fullName evidence="12">Fluoride-specific ion channel FluC</fullName>
    </recommendedName>
</protein>
<keyword evidence="9 12" id="KW-0407">Ion channel</keyword>
<dbReference type="GO" id="GO:0140114">
    <property type="term" value="P:cellular detoxification of fluoride"/>
    <property type="evidence" value="ECO:0007669"/>
    <property type="project" value="UniProtKB-UniRule"/>
</dbReference>
<comment type="function">
    <text evidence="12">Fluoride-specific ion channel. Important for reducing fluoride concentration in the cell, thus reducing its toxicity.</text>
</comment>
<keyword evidence="3" id="KW-0997">Cell inner membrane</keyword>
<keyword evidence="8 12" id="KW-0472">Membrane</keyword>
<keyword evidence="7 12" id="KW-0406">Ion transport</keyword>
<comment type="activity regulation">
    <text evidence="12">Na(+) is not transported, but it plays an essential structural role and its presence is essential for fluoride channel function.</text>
</comment>
<comment type="subcellular location">
    <subcellularLocation>
        <location evidence="1 12">Cell membrane</location>
        <topology evidence="1 12">Multi-pass membrane protein</topology>
    </subcellularLocation>
</comment>
<proteinExistence type="inferred from homology"/>
<keyword evidence="2 12" id="KW-1003">Cell membrane</keyword>
<evidence type="ECO:0000256" key="3">
    <source>
        <dbReference type="ARBA" id="ARBA00022519"/>
    </source>
</evidence>
<dbReference type="GO" id="GO:0046872">
    <property type="term" value="F:metal ion binding"/>
    <property type="evidence" value="ECO:0007669"/>
    <property type="project" value="UniProtKB-KW"/>
</dbReference>
<evidence type="ECO:0000313" key="14">
    <source>
        <dbReference type="Proteomes" id="UP000697998"/>
    </source>
</evidence>
<evidence type="ECO:0000256" key="6">
    <source>
        <dbReference type="ARBA" id="ARBA00023053"/>
    </source>
</evidence>
<accession>A0A935UFU8</accession>
<dbReference type="HAMAP" id="MF_00454">
    <property type="entry name" value="FluC"/>
    <property type="match status" value="1"/>
</dbReference>
<sequence>MWKSILAISVGAVLGSLLRWQLGIKLNAIFPTIPPGTLVANLIGAYVIGLAIAFFALFAALSPEWRLLVITGFCGGLTTFSTFSAELTTLLQQGRVLWALAIVAAHVAGSVVMTFAGIATVVWARSAS</sequence>
<feature type="transmembrane region" description="Helical" evidence="12">
    <location>
        <begin position="43"/>
        <end position="60"/>
    </location>
</feature>
<dbReference type="NCBIfam" id="NF010792">
    <property type="entry name" value="PRK14196.1"/>
    <property type="match status" value="1"/>
</dbReference>
<dbReference type="Proteomes" id="UP000697998">
    <property type="component" value="Unassembled WGS sequence"/>
</dbReference>
<keyword evidence="12" id="KW-0813">Transport</keyword>
<dbReference type="PANTHER" id="PTHR28259">
    <property type="entry name" value="FLUORIDE EXPORT PROTEIN 1-RELATED"/>
    <property type="match status" value="1"/>
</dbReference>